<name>A0A225MLS4_9BURK</name>
<keyword evidence="1" id="KW-0732">Signal</keyword>
<evidence type="ECO:0000313" key="3">
    <source>
        <dbReference type="Proteomes" id="UP000214603"/>
    </source>
</evidence>
<keyword evidence="3" id="KW-1185">Reference proteome</keyword>
<reference evidence="3" key="1">
    <citation type="submission" date="2017-06" db="EMBL/GenBank/DDBJ databases">
        <title>Herbaspirillum phytohormonus sp. nov., isolated from the root nodule of Robinia pseudoacacia in lead-zinc mine.</title>
        <authorList>
            <person name="Fan M."/>
            <person name="Lin Y."/>
        </authorList>
    </citation>
    <scope>NUCLEOTIDE SEQUENCE [LARGE SCALE GENOMIC DNA]</scope>
    <source>
        <strain evidence="3">SC-089</strain>
    </source>
</reference>
<gene>
    <name evidence="2" type="ORF">CEY11_07580</name>
</gene>
<proteinExistence type="predicted"/>
<dbReference type="Proteomes" id="UP000214603">
    <property type="component" value="Unassembled WGS sequence"/>
</dbReference>
<feature type="signal peptide" evidence="1">
    <location>
        <begin position="1"/>
        <end position="21"/>
    </location>
</feature>
<comment type="caution">
    <text evidence="2">The sequence shown here is derived from an EMBL/GenBank/DDBJ whole genome shotgun (WGS) entry which is preliminary data.</text>
</comment>
<feature type="chain" id="PRO_5012149458" evidence="1">
    <location>
        <begin position="22"/>
        <end position="208"/>
    </location>
</feature>
<dbReference type="AlphaFoldDB" id="A0A225MLS4"/>
<dbReference type="EMBL" id="NJIH01000004">
    <property type="protein sequence ID" value="OWT62115.1"/>
    <property type="molecule type" value="Genomic_DNA"/>
</dbReference>
<dbReference type="OrthoDB" id="6196092at2"/>
<evidence type="ECO:0000313" key="2">
    <source>
        <dbReference type="EMBL" id="OWT62115.1"/>
    </source>
</evidence>
<accession>A0A225MLS4</accession>
<protein>
    <submittedName>
        <fullName evidence="2">Uncharacterized protein</fullName>
    </submittedName>
</protein>
<sequence>MAPAALAAVLGLLCGTTTATAADAPQAGHTMTMAMNWFGGPVYDGAPALAATAALVQAGGGAEHFTFAQALVSMLGEKTVNAEVAKLTKQYGKKDVDGFLNGMTFAIKDGLKRATEAGVKLPDAPADLKGVKLARALVQAGTAPDGIFWAGYLFDKAISHKLHNQVMVDIDVKYGHGADENTHKVLNQAMYDVAQALGDTHVKLASLH</sequence>
<evidence type="ECO:0000256" key="1">
    <source>
        <dbReference type="SAM" id="SignalP"/>
    </source>
</evidence>
<organism evidence="2 3">
    <name type="scientific">Candidimonas nitroreducens</name>
    <dbReference type="NCBI Taxonomy" id="683354"/>
    <lineage>
        <taxon>Bacteria</taxon>
        <taxon>Pseudomonadati</taxon>
        <taxon>Pseudomonadota</taxon>
        <taxon>Betaproteobacteria</taxon>
        <taxon>Burkholderiales</taxon>
        <taxon>Alcaligenaceae</taxon>
        <taxon>Candidimonas</taxon>
    </lineage>
</organism>